<evidence type="ECO:0000256" key="2">
    <source>
        <dbReference type="SAM" id="Phobius"/>
    </source>
</evidence>
<accession>A0A1C5GKQ0</accession>
<keyword evidence="4" id="KW-1185">Reference proteome</keyword>
<dbReference type="EMBL" id="LT607753">
    <property type="protein sequence ID" value="SCG34355.1"/>
    <property type="molecule type" value="Genomic_DNA"/>
</dbReference>
<keyword evidence="2" id="KW-1133">Transmembrane helix</keyword>
<keyword evidence="2" id="KW-0472">Membrane</keyword>
<evidence type="ECO:0000313" key="3">
    <source>
        <dbReference type="EMBL" id="SCG34355.1"/>
    </source>
</evidence>
<dbReference type="Proteomes" id="UP000198215">
    <property type="component" value="Chromosome I"/>
</dbReference>
<dbReference type="OrthoDB" id="3365614at2"/>
<organism evidence="3 4">
    <name type="scientific">Micromonospora coxensis</name>
    <dbReference type="NCBI Taxonomy" id="356852"/>
    <lineage>
        <taxon>Bacteria</taxon>
        <taxon>Bacillati</taxon>
        <taxon>Actinomycetota</taxon>
        <taxon>Actinomycetes</taxon>
        <taxon>Micromonosporales</taxon>
        <taxon>Micromonosporaceae</taxon>
        <taxon>Micromonospora</taxon>
    </lineage>
</organism>
<gene>
    <name evidence="3" type="ORF">GA0070614_0034</name>
</gene>
<name>A0A1C5GKQ0_9ACTN</name>
<dbReference type="RefSeq" id="WP_088974067.1">
    <property type="nucleotide sequence ID" value="NZ_LT607753.1"/>
</dbReference>
<feature type="region of interest" description="Disordered" evidence="1">
    <location>
        <begin position="66"/>
        <end position="104"/>
    </location>
</feature>
<evidence type="ECO:0000313" key="4">
    <source>
        <dbReference type="Proteomes" id="UP000198215"/>
    </source>
</evidence>
<feature type="transmembrane region" description="Helical" evidence="2">
    <location>
        <begin position="41"/>
        <end position="62"/>
    </location>
</feature>
<sequence>MPSEIELLRALDDEPRTPSTVDVAQAISAGRRRRARRGAGYAGAASVTALAVAGASVAGGLVGGAPSPTTATGAPRSTAPAPPKAPYTIPGTPGWSAPTATPPTGCTLHRLPAPDGAPMALVSGADPTGRYVVGRAYPRGGGYQAVIWHDGAARKVMLPGDLEESLQDVNSTGTAVGWSYVGGSEADTGPVPYVYQGGRVSPLPGVRRGSAYAINDAGAIVGDDDSRRAVLVWPSATAKPIRLPLPAGASEAEAGDIDEDGTVVGTVDRGRPYVWFPDGTHRELAMPRVDGGPAAGARVFSIRNGWATGLAGALDGRGSTADPAGSTGPGTAARSQRTAAVRWNVRTGEVRIFENLEPYPNTVNAQGWQIGTDTRKRAVLVTDDATVVLPALADGEPTGVSTIATTVSDDGRTVGGQSDDATGTIQAVVWRCH</sequence>
<reference evidence="4" key="1">
    <citation type="submission" date="2016-06" db="EMBL/GenBank/DDBJ databases">
        <authorList>
            <person name="Varghese N."/>
            <person name="Submissions Spin"/>
        </authorList>
    </citation>
    <scope>NUCLEOTIDE SEQUENCE [LARGE SCALE GENOMIC DNA]</scope>
    <source>
        <strain evidence="4">DSM 45161</strain>
    </source>
</reference>
<dbReference type="AlphaFoldDB" id="A0A1C5GKQ0"/>
<protein>
    <submittedName>
        <fullName evidence="3">Uncharacterized protein</fullName>
    </submittedName>
</protein>
<keyword evidence="2" id="KW-0812">Transmembrane</keyword>
<proteinExistence type="predicted"/>
<evidence type="ECO:0000256" key="1">
    <source>
        <dbReference type="SAM" id="MobiDB-lite"/>
    </source>
</evidence>